<comment type="caution">
    <text evidence="2">The sequence shown here is derived from an EMBL/GenBank/DDBJ whole genome shotgun (WGS) entry which is preliminary data.</text>
</comment>
<feature type="compositionally biased region" description="Basic and acidic residues" evidence="1">
    <location>
        <begin position="59"/>
        <end position="70"/>
    </location>
</feature>
<dbReference type="AlphaFoldDB" id="A0A5C6CC30"/>
<proteinExistence type="predicted"/>
<evidence type="ECO:0000313" key="3">
    <source>
        <dbReference type="Proteomes" id="UP000316304"/>
    </source>
</evidence>
<sequence>MYQVAGYQVAGYQVAGYQVAGYQVAGYRRGAQVAQHRVIGTHVDGYVALGDRAASAHDQTNEKQYQKDDEQNFCDARCSSRNDSKTKYRSNQRDDKKS</sequence>
<dbReference type="EMBL" id="SJPT01000005">
    <property type="protein sequence ID" value="TWU22333.1"/>
    <property type="molecule type" value="Genomic_DNA"/>
</dbReference>
<reference evidence="2 3" key="1">
    <citation type="submission" date="2019-02" db="EMBL/GenBank/DDBJ databases">
        <title>Deep-cultivation of Planctomycetes and their phenomic and genomic characterization uncovers novel biology.</title>
        <authorList>
            <person name="Wiegand S."/>
            <person name="Jogler M."/>
            <person name="Boedeker C."/>
            <person name="Pinto D."/>
            <person name="Vollmers J."/>
            <person name="Rivas-Marin E."/>
            <person name="Kohn T."/>
            <person name="Peeters S.H."/>
            <person name="Heuer A."/>
            <person name="Rast P."/>
            <person name="Oberbeckmann S."/>
            <person name="Bunk B."/>
            <person name="Jeske O."/>
            <person name="Meyerdierks A."/>
            <person name="Storesund J.E."/>
            <person name="Kallscheuer N."/>
            <person name="Luecker S."/>
            <person name="Lage O.M."/>
            <person name="Pohl T."/>
            <person name="Merkel B.J."/>
            <person name="Hornburger P."/>
            <person name="Mueller R.-W."/>
            <person name="Bruemmer F."/>
            <person name="Labrenz M."/>
            <person name="Spormann A.M."/>
            <person name="Op Den Camp H."/>
            <person name="Overmann J."/>
            <person name="Amann R."/>
            <person name="Jetten M.S.M."/>
            <person name="Mascher T."/>
            <person name="Medema M.H."/>
            <person name="Devos D.P."/>
            <person name="Kaster A.-K."/>
            <person name="Ovreas L."/>
            <person name="Rohde M."/>
            <person name="Galperin M.Y."/>
            <person name="Jogler C."/>
        </authorList>
    </citation>
    <scope>NUCLEOTIDE SEQUENCE [LARGE SCALE GENOMIC DNA]</scope>
    <source>
        <strain evidence="2 3">Pla52o</strain>
    </source>
</reference>
<organism evidence="2 3">
    <name type="scientific">Novipirellula galeiformis</name>
    <dbReference type="NCBI Taxonomy" id="2528004"/>
    <lineage>
        <taxon>Bacteria</taxon>
        <taxon>Pseudomonadati</taxon>
        <taxon>Planctomycetota</taxon>
        <taxon>Planctomycetia</taxon>
        <taxon>Pirellulales</taxon>
        <taxon>Pirellulaceae</taxon>
        <taxon>Novipirellula</taxon>
    </lineage>
</organism>
<evidence type="ECO:0000256" key="1">
    <source>
        <dbReference type="SAM" id="MobiDB-lite"/>
    </source>
</evidence>
<name>A0A5C6CC30_9BACT</name>
<feature type="compositionally biased region" description="Basic and acidic residues" evidence="1">
    <location>
        <begin position="78"/>
        <end position="98"/>
    </location>
</feature>
<dbReference type="Proteomes" id="UP000316304">
    <property type="component" value="Unassembled WGS sequence"/>
</dbReference>
<evidence type="ECO:0000313" key="2">
    <source>
        <dbReference type="EMBL" id="TWU22333.1"/>
    </source>
</evidence>
<gene>
    <name evidence="2" type="ORF">Pla52o_33890</name>
</gene>
<accession>A0A5C6CC30</accession>
<keyword evidence="3" id="KW-1185">Reference proteome</keyword>
<feature type="region of interest" description="Disordered" evidence="1">
    <location>
        <begin position="55"/>
        <end position="98"/>
    </location>
</feature>
<protein>
    <submittedName>
        <fullName evidence="2">Uncharacterized protein</fullName>
    </submittedName>
</protein>